<dbReference type="GO" id="GO:0042956">
    <property type="term" value="P:maltodextrin transmembrane transport"/>
    <property type="evidence" value="ECO:0007669"/>
    <property type="project" value="TreeGrafter"/>
</dbReference>
<evidence type="ECO:0000313" key="6">
    <source>
        <dbReference type="Proteomes" id="UP000245765"/>
    </source>
</evidence>
<comment type="similarity">
    <text evidence="1">Belongs to the bacterial solute-binding protein 1 family.</text>
</comment>
<keyword evidence="2" id="KW-0813">Transport</keyword>
<feature type="signal peptide" evidence="4">
    <location>
        <begin position="1"/>
        <end position="34"/>
    </location>
</feature>
<dbReference type="AlphaFoldDB" id="A0A317F9F4"/>
<evidence type="ECO:0000256" key="4">
    <source>
        <dbReference type="SAM" id="SignalP"/>
    </source>
</evidence>
<comment type="caution">
    <text evidence="5">The sequence shown here is derived from an EMBL/GenBank/DDBJ whole genome shotgun (WGS) entry which is preliminary data.</text>
</comment>
<dbReference type="InterPro" id="IPR006059">
    <property type="entry name" value="SBP"/>
</dbReference>
<accession>A0A317F9F4</accession>
<gene>
    <name evidence="5" type="ORF">DFH01_19085</name>
</gene>
<feature type="chain" id="PRO_5016270013" description="ABC transporter substrate-binding protein" evidence="4">
    <location>
        <begin position="35"/>
        <end position="436"/>
    </location>
</feature>
<dbReference type="Gene3D" id="3.40.190.10">
    <property type="entry name" value="Periplasmic binding protein-like II"/>
    <property type="match status" value="1"/>
</dbReference>
<evidence type="ECO:0000256" key="2">
    <source>
        <dbReference type="ARBA" id="ARBA00022448"/>
    </source>
</evidence>
<reference evidence="6" key="1">
    <citation type="submission" date="2018-05" db="EMBL/GenBank/DDBJ databases">
        <authorList>
            <person name="Du Z."/>
            <person name="Wang X."/>
        </authorList>
    </citation>
    <scope>NUCLEOTIDE SEQUENCE [LARGE SCALE GENOMIC DNA]</scope>
    <source>
        <strain evidence="6">CQN31</strain>
    </source>
</reference>
<evidence type="ECO:0000256" key="3">
    <source>
        <dbReference type="ARBA" id="ARBA00022729"/>
    </source>
</evidence>
<keyword evidence="3 4" id="KW-0732">Signal</keyword>
<dbReference type="SUPFAM" id="SSF53850">
    <property type="entry name" value="Periplasmic binding protein-like II"/>
    <property type="match status" value="1"/>
</dbReference>
<protein>
    <recommendedName>
        <fullName evidence="7">ABC transporter substrate-binding protein</fullName>
    </recommendedName>
</protein>
<proteinExistence type="inferred from homology"/>
<evidence type="ECO:0000256" key="1">
    <source>
        <dbReference type="ARBA" id="ARBA00008520"/>
    </source>
</evidence>
<dbReference type="GO" id="GO:0015768">
    <property type="term" value="P:maltose transport"/>
    <property type="evidence" value="ECO:0007669"/>
    <property type="project" value="TreeGrafter"/>
</dbReference>
<dbReference type="EMBL" id="QGNA01000004">
    <property type="protein sequence ID" value="PWS35694.1"/>
    <property type="molecule type" value="Genomic_DNA"/>
</dbReference>
<dbReference type="GO" id="GO:0055052">
    <property type="term" value="C:ATP-binding cassette (ABC) transporter complex, substrate-binding subunit-containing"/>
    <property type="evidence" value="ECO:0007669"/>
    <property type="project" value="TreeGrafter"/>
</dbReference>
<dbReference type="Pfam" id="PF01547">
    <property type="entry name" value="SBP_bac_1"/>
    <property type="match status" value="1"/>
</dbReference>
<evidence type="ECO:0000313" key="5">
    <source>
        <dbReference type="EMBL" id="PWS35694.1"/>
    </source>
</evidence>
<name>A0A317F9F4_9PROT</name>
<keyword evidence="6" id="KW-1185">Reference proteome</keyword>
<dbReference type="PANTHER" id="PTHR30061:SF50">
    <property type="entry name" value="MALTOSE_MALTODEXTRIN-BINDING PERIPLASMIC PROTEIN"/>
    <property type="match status" value="1"/>
</dbReference>
<dbReference type="PANTHER" id="PTHR30061">
    <property type="entry name" value="MALTOSE-BINDING PERIPLASMIC PROTEIN"/>
    <property type="match status" value="1"/>
</dbReference>
<dbReference type="GO" id="GO:1901982">
    <property type="term" value="F:maltose binding"/>
    <property type="evidence" value="ECO:0007669"/>
    <property type="project" value="TreeGrafter"/>
</dbReference>
<sequence>MNRQGRMDMLDAKLGRRALLGGAAALAASGTARAQGGTLTYVGWSQDEAASKPVLTQAFDGFRSANPGIRLDVVGFPWAQMQQNLVLRQRSNQPQDVVQLAERWLPQFARVLRPADMREVLGAEIAQAIDPGLLRIGQVGGAQLGLPWTAASIGMVANRKVLADAGVTEAPRTVDAFADALRRIKRSNAEVVPYAFATKNNLTMSPDFQVWLWTFGGRLFDAEDKVAVESDAARAALTFLVDLTKEGLIARDVDRPDARRLFGQNRTAFYHDAPLARGFARDNSGQGAAFDANVAAFATPVLRTGDATRSLMWGHLLVLPNARGARIGADSAAAKLVRHLAMDDEVQLRYFRAVGLFPVTRSALAKLGDDAYVVEWARNAGTAEMDEPSTWPNAADITNIVGEEVQAALLQTKPPAQAIGDMANRLRRATANQRRT</sequence>
<organism evidence="5 6">
    <name type="scientific">Falsiroseomonas bella</name>
    <dbReference type="NCBI Taxonomy" id="2184016"/>
    <lineage>
        <taxon>Bacteria</taxon>
        <taxon>Pseudomonadati</taxon>
        <taxon>Pseudomonadota</taxon>
        <taxon>Alphaproteobacteria</taxon>
        <taxon>Acetobacterales</taxon>
        <taxon>Roseomonadaceae</taxon>
        <taxon>Falsiroseomonas</taxon>
    </lineage>
</organism>
<dbReference type="Proteomes" id="UP000245765">
    <property type="component" value="Unassembled WGS sequence"/>
</dbReference>
<evidence type="ECO:0008006" key="7">
    <source>
        <dbReference type="Google" id="ProtNLM"/>
    </source>
</evidence>